<evidence type="ECO:0000313" key="1">
    <source>
        <dbReference type="EMBL" id="KRG17018.1"/>
    </source>
</evidence>
<proteinExistence type="predicted"/>
<evidence type="ECO:0000313" key="2">
    <source>
        <dbReference type="Proteomes" id="UP000053881"/>
    </source>
</evidence>
<dbReference type="SUPFAM" id="SSF46785">
    <property type="entry name" value="Winged helix' DNA-binding domain"/>
    <property type="match status" value="1"/>
</dbReference>
<sequence>MLTKPKKISKSLMKQLNQKLVLQILKDHANASKSELAKITGLTIPGVSEIIHELEHYQLIKNIGESPIKRGRSPDIGESPIKRGRSPVMYEINKDSFKVIGVTIRSKSIRVGLFNTLGERLLLFFRRKTFQRTLHQTI</sequence>
<protein>
    <submittedName>
        <fullName evidence="1">Uncharacterized protein</fullName>
    </submittedName>
</protein>
<gene>
    <name evidence="1" type="ORF">ACA29_01295</name>
</gene>
<dbReference type="Gene3D" id="1.10.10.10">
    <property type="entry name" value="Winged helix-like DNA-binding domain superfamily/Winged helix DNA-binding domain"/>
    <property type="match status" value="1"/>
</dbReference>
<organism evidence="1 2">
    <name type="scientific">Lederbergia galactosidilytica</name>
    <dbReference type="NCBI Taxonomy" id="217031"/>
    <lineage>
        <taxon>Bacteria</taxon>
        <taxon>Bacillati</taxon>
        <taxon>Bacillota</taxon>
        <taxon>Bacilli</taxon>
        <taxon>Bacillales</taxon>
        <taxon>Bacillaceae</taxon>
        <taxon>Lederbergia</taxon>
    </lineage>
</organism>
<accession>A0A0Q9YHG8</accession>
<dbReference type="AlphaFoldDB" id="A0A0Q9YHG8"/>
<name>A0A0Q9YHG8_9BACI</name>
<reference evidence="1 2" key="1">
    <citation type="submission" date="2015-06" db="EMBL/GenBank/DDBJ databases">
        <title>Genome sequencing project of Bacillus galactosidilyticus PL133.</title>
        <authorList>
            <person name="Gaiero J."/>
            <person name="Nicol R."/>
            <person name="Habash M."/>
        </authorList>
    </citation>
    <scope>NUCLEOTIDE SEQUENCE [LARGE SCALE GENOMIC DNA]</scope>
    <source>
        <strain evidence="1 2">PL133</strain>
    </source>
</reference>
<dbReference type="EMBL" id="LGPB01000014">
    <property type="protein sequence ID" value="KRG17018.1"/>
    <property type="molecule type" value="Genomic_DNA"/>
</dbReference>
<dbReference type="Pfam" id="PF13412">
    <property type="entry name" value="HTH_24"/>
    <property type="match status" value="1"/>
</dbReference>
<dbReference type="InterPro" id="IPR036390">
    <property type="entry name" value="WH_DNA-bd_sf"/>
</dbReference>
<dbReference type="InterPro" id="IPR036388">
    <property type="entry name" value="WH-like_DNA-bd_sf"/>
</dbReference>
<comment type="caution">
    <text evidence="1">The sequence shown here is derived from an EMBL/GenBank/DDBJ whole genome shotgun (WGS) entry which is preliminary data.</text>
</comment>
<dbReference type="PATRIC" id="fig|217031.4.peg.455"/>
<dbReference type="Proteomes" id="UP000053881">
    <property type="component" value="Unassembled WGS sequence"/>
</dbReference>